<reference evidence="2 3" key="1">
    <citation type="submission" date="2018-11" db="EMBL/GenBank/DDBJ databases">
        <authorList>
            <consortium name="Pathogen Informatics"/>
        </authorList>
    </citation>
    <scope>NUCLEOTIDE SEQUENCE [LARGE SCALE GENOMIC DNA]</scope>
</reference>
<evidence type="ECO:0000313" key="4">
    <source>
        <dbReference type="WBParaSite" id="HPBE_0002501901-mRNA-1"/>
    </source>
</evidence>
<keyword evidence="1" id="KW-0472">Membrane</keyword>
<reference evidence="4" key="2">
    <citation type="submission" date="2019-09" db="UniProtKB">
        <authorList>
            <consortium name="WormBaseParasite"/>
        </authorList>
    </citation>
    <scope>IDENTIFICATION</scope>
</reference>
<evidence type="ECO:0000256" key="1">
    <source>
        <dbReference type="SAM" id="Phobius"/>
    </source>
</evidence>
<feature type="transmembrane region" description="Helical" evidence="1">
    <location>
        <begin position="89"/>
        <end position="115"/>
    </location>
</feature>
<dbReference type="WBParaSite" id="HPBE_0002501901-mRNA-1">
    <property type="protein sequence ID" value="HPBE_0002501901-mRNA-1"/>
    <property type="gene ID" value="HPBE_0002501901"/>
</dbReference>
<dbReference type="EMBL" id="UZAH01037220">
    <property type="protein sequence ID" value="VDP48617.1"/>
    <property type="molecule type" value="Genomic_DNA"/>
</dbReference>
<dbReference type="PANTHER" id="PTHR46068:SF1">
    <property type="entry name" value="TRANSPOSASE IS30-LIKE HTH DOMAIN-CONTAINING PROTEIN"/>
    <property type="match status" value="1"/>
</dbReference>
<name>A0A183GQP9_HELPZ</name>
<gene>
    <name evidence="2" type="ORF">HPBE_LOCUS25017</name>
</gene>
<organism evidence="3 4">
    <name type="scientific">Heligmosomoides polygyrus</name>
    <name type="common">Parasitic roundworm</name>
    <dbReference type="NCBI Taxonomy" id="6339"/>
    <lineage>
        <taxon>Eukaryota</taxon>
        <taxon>Metazoa</taxon>
        <taxon>Ecdysozoa</taxon>
        <taxon>Nematoda</taxon>
        <taxon>Chromadorea</taxon>
        <taxon>Rhabditida</taxon>
        <taxon>Rhabditina</taxon>
        <taxon>Rhabditomorpha</taxon>
        <taxon>Strongyloidea</taxon>
        <taxon>Heligmosomidae</taxon>
        <taxon>Heligmosomoides</taxon>
    </lineage>
</organism>
<evidence type="ECO:0000313" key="2">
    <source>
        <dbReference type="EMBL" id="VDP48617.1"/>
    </source>
</evidence>
<keyword evidence="1" id="KW-0812">Transmembrane</keyword>
<protein>
    <submittedName>
        <fullName evidence="4">G_PROTEIN_RECEP_F1_2 domain-containing protein</fullName>
    </submittedName>
</protein>
<dbReference type="GO" id="GO:0003676">
    <property type="term" value="F:nucleic acid binding"/>
    <property type="evidence" value="ECO:0007669"/>
    <property type="project" value="InterPro"/>
</dbReference>
<keyword evidence="3" id="KW-1185">Reference proteome</keyword>
<keyword evidence="1" id="KW-1133">Transmembrane helix</keyword>
<accession>A0A183GQP9</accession>
<proteinExistence type="predicted"/>
<dbReference type="Gene3D" id="3.30.420.10">
    <property type="entry name" value="Ribonuclease H-like superfamily/Ribonuclease H"/>
    <property type="match status" value="1"/>
</dbReference>
<dbReference type="PANTHER" id="PTHR46068">
    <property type="entry name" value="PROTEIN CBG27172"/>
    <property type="match status" value="1"/>
</dbReference>
<dbReference type="Proteomes" id="UP000050761">
    <property type="component" value="Unassembled WGS sequence"/>
</dbReference>
<dbReference type="AlphaFoldDB" id="A0A183GQP9"/>
<dbReference type="InterPro" id="IPR036397">
    <property type="entry name" value="RNaseH_sf"/>
</dbReference>
<sequence>MELSKKYIRGLLSYDFKSGASAAASNRRTNAAFGEGHTRKRKIVTKSLFPKGLMVWAGITANQKTPLVFVERNVKTNAGTYQEEVLKKVIATGIFLVVLPVGFLINIFVIMPYWFPAFGEAWVIRVSCFAVLAFNVYMNWYKMIKIGPSGRNPALPNVVKAGFSFFPIY</sequence>
<feature type="transmembrane region" description="Helical" evidence="1">
    <location>
        <begin position="121"/>
        <end position="141"/>
    </location>
</feature>
<dbReference type="OrthoDB" id="302728at2759"/>
<accession>A0A3P8DAW2</accession>
<evidence type="ECO:0000313" key="3">
    <source>
        <dbReference type="Proteomes" id="UP000050761"/>
    </source>
</evidence>